<dbReference type="SMART" id="SM00834">
    <property type="entry name" value="CxxC_CXXC_SSSS"/>
    <property type="match status" value="1"/>
</dbReference>
<dbReference type="EMBL" id="CP042829">
    <property type="protein sequence ID" value="QFG04351.1"/>
    <property type="molecule type" value="Genomic_DNA"/>
</dbReference>
<feature type="region of interest" description="Disordered" evidence="1">
    <location>
        <begin position="116"/>
        <end position="172"/>
    </location>
</feature>
<accession>A0ABX6C507</accession>
<dbReference type="Pfam" id="PF09723">
    <property type="entry name" value="Zn_ribbon_8"/>
    <property type="match status" value="1"/>
</dbReference>
<evidence type="ECO:0000259" key="2">
    <source>
        <dbReference type="SMART" id="SM00834"/>
    </source>
</evidence>
<protein>
    <submittedName>
        <fullName evidence="3">Zinc ribbon domain-containing protein</fullName>
    </submittedName>
</protein>
<dbReference type="NCBIfam" id="TIGR02605">
    <property type="entry name" value="CxxC_CxxC_SSSS"/>
    <property type="match status" value="1"/>
</dbReference>
<evidence type="ECO:0000313" key="3">
    <source>
        <dbReference type="EMBL" id="QFG04351.1"/>
    </source>
</evidence>
<organism evidence="3 4">
    <name type="scientific">Tepidiforma bonchosmolovskayae</name>
    <dbReference type="NCBI Taxonomy" id="2601677"/>
    <lineage>
        <taxon>Bacteria</taxon>
        <taxon>Bacillati</taxon>
        <taxon>Chloroflexota</taxon>
        <taxon>Tepidiformia</taxon>
        <taxon>Tepidiformales</taxon>
        <taxon>Tepidiformaceae</taxon>
        <taxon>Tepidiforma</taxon>
    </lineage>
</organism>
<feature type="compositionally biased region" description="Basic residues" evidence="1">
    <location>
        <begin position="143"/>
        <end position="158"/>
    </location>
</feature>
<evidence type="ECO:0000256" key="1">
    <source>
        <dbReference type="SAM" id="MobiDB-lite"/>
    </source>
</evidence>
<feature type="compositionally biased region" description="Basic residues" evidence="1">
    <location>
        <begin position="116"/>
        <end position="126"/>
    </location>
</feature>
<evidence type="ECO:0000313" key="4">
    <source>
        <dbReference type="Proteomes" id="UP000326331"/>
    </source>
</evidence>
<proteinExistence type="predicted"/>
<dbReference type="InterPro" id="IPR013429">
    <property type="entry name" value="Regulatory_FmdB_Zinc_ribbon"/>
</dbReference>
<dbReference type="Proteomes" id="UP000326331">
    <property type="component" value="Chromosome"/>
</dbReference>
<keyword evidence="4" id="KW-1185">Reference proteome</keyword>
<name>A0ABX6C507_9CHLR</name>
<feature type="region of interest" description="Disordered" evidence="1">
    <location>
        <begin position="295"/>
        <end position="317"/>
    </location>
</feature>
<sequence length="317" mass="36597">MRRHQQPLLVALRIHVLEDDRSRHPGRHLLRMAGHRQPARLRSGLRVQPRRLVNPPPDLRDGIELRVRRHLQRVLDRVQRIRLAPVRRPAVEREFTEPLPHRAPVRPAVFPVHERRRAHARRLRGRRCNEPDIPPSGVPGKPVQRRLQRPRPARRQRDRRPGEPRKRPAQLLDVDHQVRRESFMHQHRERRPPGRAHHVVLCCRYGTFLLHGPYSARGSRCSKLQLSSPEAPMPLYDYHCESCGLDFEVSRSIKEADIPADCPMCNVPAKRVFTPPMMTFTRGAACESLANPAPPSGGARWSHHGHSHGPGTRPHSH</sequence>
<reference evidence="3 4" key="1">
    <citation type="submission" date="2019-10" db="EMBL/GenBank/DDBJ databases">
        <title>Thermopilla bonchosmolovskayae gen. nov., sp. nov., a moderately thermophilic Chloroflexi bacterium from a Chukotka hot spring (Arctic, Russia), representing a novel classis Thermopillaia, which include previously uncultivated lineage OLB14.</title>
        <authorList>
            <person name="Kochetkova T.V."/>
            <person name="Zayulina K.S."/>
            <person name="Zhigarkov V.S."/>
            <person name="Minaev N.V."/>
            <person name="Novikov A."/>
            <person name="Toshchakov S.V."/>
            <person name="Elcheninov A.G."/>
            <person name="Kublanov I.V."/>
        </authorList>
    </citation>
    <scope>NUCLEOTIDE SEQUENCE [LARGE SCALE GENOMIC DNA]</scope>
    <source>
        <strain evidence="3 4">3753O</strain>
    </source>
</reference>
<feature type="domain" description="Putative regulatory protein FmdB zinc ribbon" evidence="2">
    <location>
        <begin position="233"/>
        <end position="274"/>
    </location>
</feature>
<gene>
    <name evidence="3" type="ORF">Tbon_09635</name>
</gene>